<evidence type="ECO:0000313" key="2">
    <source>
        <dbReference type="EMBL" id="KKR41842.1"/>
    </source>
</evidence>
<comment type="caution">
    <text evidence="2">The sequence shown here is derived from an EMBL/GenBank/DDBJ whole genome shotgun (WGS) entry which is preliminary data.</text>
</comment>
<name>A0A0G0TVA3_9BACT</name>
<dbReference type="AlphaFoldDB" id="A0A0G0TVA3"/>
<gene>
    <name evidence="2" type="ORF">UT78_C0020G0004</name>
</gene>
<organism evidence="2 3">
    <name type="scientific">Candidatus Nomurabacteria bacterium GW2011_GWF2_40_12</name>
    <dbReference type="NCBI Taxonomy" id="1618776"/>
    <lineage>
        <taxon>Bacteria</taxon>
        <taxon>Candidatus Nomuraibacteriota</taxon>
    </lineage>
</organism>
<proteinExistence type="predicted"/>
<evidence type="ECO:0000256" key="1">
    <source>
        <dbReference type="SAM" id="MobiDB-lite"/>
    </source>
</evidence>
<protein>
    <submittedName>
        <fullName evidence="2">Uncharacterized protein</fullName>
    </submittedName>
</protein>
<reference evidence="2 3" key="1">
    <citation type="journal article" date="2015" name="Nature">
        <title>rRNA introns, odd ribosomes, and small enigmatic genomes across a large radiation of phyla.</title>
        <authorList>
            <person name="Brown C.T."/>
            <person name="Hug L.A."/>
            <person name="Thomas B.C."/>
            <person name="Sharon I."/>
            <person name="Castelle C.J."/>
            <person name="Singh A."/>
            <person name="Wilkins M.J."/>
            <person name="Williams K.H."/>
            <person name="Banfield J.F."/>
        </authorList>
    </citation>
    <scope>NUCLEOTIDE SEQUENCE [LARGE SCALE GENOMIC DNA]</scope>
</reference>
<evidence type="ECO:0000313" key="3">
    <source>
        <dbReference type="Proteomes" id="UP000034301"/>
    </source>
</evidence>
<sequence>MILTFVAKYDVLRKEFTSSSRKEREVRRENGRIQDPNLENQGISACGGP</sequence>
<feature type="compositionally biased region" description="Basic and acidic residues" evidence="1">
    <location>
        <begin position="18"/>
        <end position="32"/>
    </location>
</feature>
<dbReference type="Proteomes" id="UP000034301">
    <property type="component" value="Unassembled WGS sequence"/>
</dbReference>
<dbReference type="EMBL" id="LBYC01000020">
    <property type="protein sequence ID" value="KKR41842.1"/>
    <property type="molecule type" value="Genomic_DNA"/>
</dbReference>
<feature type="region of interest" description="Disordered" evidence="1">
    <location>
        <begin position="18"/>
        <end position="49"/>
    </location>
</feature>
<accession>A0A0G0TVA3</accession>